<dbReference type="PANTHER" id="PTHR46040">
    <property type="entry name" value="HIGH MOBILITY GROUP PROTEIN 2"/>
    <property type="match status" value="1"/>
</dbReference>
<dbReference type="PANTHER" id="PTHR46040:SF3">
    <property type="entry name" value="HIGH MOBILITY GROUP PROTEIN 2"/>
    <property type="match status" value="1"/>
</dbReference>
<dbReference type="Pfam" id="PF00505">
    <property type="entry name" value="HMG_box"/>
    <property type="match status" value="1"/>
</dbReference>
<feature type="compositionally biased region" description="Low complexity" evidence="4">
    <location>
        <begin position="498"/>
        <end position="521"/>
    </location>
</feature>
<accession>A0AAV9Q1L8</accession>
<dbReference type="AlphaFoldDB" id="A0AAV9Q1L8"/>
<feature type="region of interest" description="Disordered" evidence="4">
    <location>
        <begin position="70"/>
        <end position="123"/>
    </location>
</feature>
<evidence type="ECO:0000256" key="1">
    <source>
        <dbReference type="ARBA" id="ARBA00023125"/>
    </source>
</evidence>
<dbReference type="Gene3D" id="1.10.150.50">
    <property type="entry name" value="Transcription Factor, Ets-1"/>
    <property type="match status" value="1"/>
</dbReference>
<keyword evidence="2 3" id="KW-0539">Nucleus</keyword>
<dbReference type="InterPro" id="IPR013761">
    <property type="entry name" value="SAM/pointed_sf"/>
</dbReference>
<evidence type="ECO:0000256" key="3">
    <source>
        <dbReference type="PROSITE-ProRule" id="PRU00267"/>
    </source>
</evidence>
<dbReference type="Pfam" id="PF00536">
    <property type="entry name" value="SAM_1"/>
    <property type="match status" value="1"/>
</dbReference>
<dbReference type="InterPro" id="IPR051965">
    <property type="entry name" value="ChromReg_NeuronalGeneExpr"/>
</dbReference>
<dbReference type="InterPro" id="IPR009071">
    <property type="entry name" value="HMG_box_dom"/>
</dbReference>
<evidence type="ECO:0000256" key="4">
    <source>
        <dbReference type="SAM" id="MobiDB-lite"/>
    </source>
</evidence>
<reference evidence="6 7" key="1">
    <citation type="submission" date="2023-06" db="EMBL/GenBank/DDBJ databases">
        <title>Black Yeasts Isolated from many extreme environments.</title>
        <authorList>
            <person name="Coleine C."/>
            <person name="Stajich J.E."/>
            <person name="Selbmann L."/>
        </authorList>
    </citation>
    <scope>NUCLEOTIDE SEQUENCE [LARGE SCALE GENOMIC DNA]</scope>
    <source>
        <strain evidence="6 7">CCFEE 5887</strain>
    </source>
</reference>
<feature type="compositionally biased region" description="Low complexity" evidence="4">
    <location>
        <begin position="364"/>
        <end position="408"/>
    </location>
</feature>
<evidence type="ECO:0000256" key="2">
    <source>
        <dbReference type="ARBA" id="ARBA00023242"/>
    </source>
</evidence>
<feature type="compositionally biased region" description="Pro residues" evidence="4">
    <location>
        <begin position="258"/>
        <end position="275"/>
    </location>
</feature>
<evidence type="ECO:0000259" key="5">
    <source>
        <dbReference type="PROSITE" id="PS50118"/>
    </source>
</evidence>
<feature type="compositionally biased region" description="Basic and acidic residues" evidence="4">
    <location>
        <begin position="526"/>
        <end position="540"/>
    </location>
</feature>
<dbReference type="GO" id="GO:0003677">
    <property type="term" value="F:DNA binding"/>
    <property type="evidence" value="ECO:0007669"/>
    <property type="project" value="UniProtKB-UniRule"/>
</dbReference>
<feature type="compositionally biased region" description="Low complexity" evidence="4">
    <location>
        <begin position="248"/>
        <end position="257"/>
    </location>
</feature>
<keyword evidence="1 3" id="KW-0238">DNA-binding</keyword>
<gene>
    <name evidence="6" type="ORF">LTR25_006920</name>
</gene>
<evidence type="ECO:0000313" key="6">
    <source>
        <dbReference type="EMBL" id="KAK5533940.1"/>
    </source>
</evidence>
<name>A0AAV9Q1L8_9PEZI</name>
<dbReference type="InterPro" id="IPR036910">
    <property type="entry name" value="HMG_box_dom_sf"/>
</dbReference>
<dbReference type="SMART" id="SM00398">
    <property type="entry name" value="HMG"/>
    <property type="match status" value="1"/>
</dbReference>
<feature type="compositionally biased region" description="Low complexity" evidence="4">
    <location>
        <begin position="542"/>
        <end position="552"/>
    </location>
</feature>
<organism evidence="6 7">
    <name type="scientific">Vermiconidia calcicola</name>
    <dbReference type="NCBI Taxonomy" id="1690605"/>
    <lineage>
        <taxon>Eukaryota</taxon>
        <taxon>Fungi</taxon>
        <taxon>Dikarya</taxon>
        <taxon>Ascomycota</taxon>
        <taxon>Pezizomycotina</taxon>
        <taxon>Dothideomycetes</taxon>
        <taxon>Dothideomycetidae</taxon>
        <taxon>Mycosphaerellales</taxon>
        <taxon>Extremaceae</taxon>
        <taxon>Vermiconidia</taxon>
    </lineage>
</organism>
<dbReference type="Proteomes" id="UP001345827">
    <property type="component" value="Unassembled WGS sequence"/>
</dbReference>
<keyword evidence="7" id="KW-1185">Reference proteome</keyword>
<dbReference type="SUPFAM" id="SSF47095">
    <property type="entry name" value="HMG-box"/>
    <property type="match status" value="1"/>
</dbReference>
<dbReference type="GO" id="GO:0010468">
    <property type="term" value="P:regulation of gene expression"/>
    <property type="evidence" value="ECO:0007669"/>
    <property type="project" value="TreeGrafter"/>
</dbReference>
<evidence type="ECO:0000313" key="7">
    <source>
        <dbReference type="Proteomes" id="UP001345827"/>
    </source>
</evidence>
<dbReference type="Gene3D" id="1.10.30.10">
    <property type="entry name" value="High mobility group box domain"/>
    <property type="match status" value="1"/>
</dbReference>
<dbReference type="PROSITE" id="PS50118">
    <property type="entry name" value="HMG_BOX_2"/>
    <property type="match status" value="1"/>
</dbReference>
<feature type="compositionally biased region" description="Polar residues" evidence="4">
    <location>
        <begin position="462"/>
        <end position="473"/>
    </location>
</feature>
<dbReference type="SMART" id="SM00454">
    <property type="entry name" value="SAM"/>
    <property type="match status" value="1"/>
</dbReference>
<proteinExistence type="predicted"/>
<feature type="compositionally biased region" description="Polar residues" evidence="4">
    <location>
        <begin position="337"/>
        <end position="350"/>
    </location>
</feature>
<dbReference type="EMBL" id="JAXLQG010000012">
    <property type="protein sequence ID" value="KAK5533940.1"/>
    <property type="molecule type" value="Genomic_DNA"/>
</dbReference>
<dbReference type="GO" id="GO:0005634">
    <property type="term" value="C:nucleus"/>
    <property type="evidence" value="ECO:0007669"/>
    <property type="project" value="UniProtKB-UniRule"/>
</dbReference>
<feature type="region of interest" description="Disordered" evidence="4">
    <location>
        <begin position="200"/>
        <end position="571"/>
    </location>
</feature>
<sequence length="571" mass="62640">MTELAPHLERLGLEQYLDIFLSEGFDTWDTLTDIQESDFDALNVKLGHRRKLQRAIADYRGIPYERVIGSPAQEATPETSKAPERSATPTGPTERGLGPAPEGKRKYRRHPKPDENAPERPPSAYVIFSNRVREEVKDQNLSFTQIAKLVGDKWQKLDPTSKEPFEAQANAAKERYNIQLSTYRKTDAYKEYMQYLADFKSKHGPASEPKRPKLEAESSGSIISTKSLELSSEAAQTPLGHARGGSVGSVTSSFTGGPIPPNPSAPSIPSRPPLPSSRSGSPPVPAGRDYFRPGLLSSHSSVSDESSTVRSDLPESVLRTAALSIGASALSQPPPSGQTTAASPTDTWASPDQLARSRLAFYIQQQEQQEQQRQQQQQQQQLQKQQQQQQQQQPQQQPQQQQQQQPQQHPAATPLFGLQGSMSAPAHLSPTMQEMWRNRSSDPRTAYQEMPRALHASLPYSPATQQYQPSQRLSKMAADRPPDFVQGANMRTLPLPLPSSGSNLSFAHAGSPPMSEESSSSHFRRPVREEGRPALDRSESDAANALAGLAAGVTRSDTAKPIQHPPANPAP</sequence>
<comment type="caution">
    <text evidence="6">The sequence shown here is derived from an EMBL/GenBank/DDBJ whole genome shotgun (WGS) entry which is preliminary data.</text>
</comment>
<feature type="DNA-binding region" description="HMG box" evidence="3">
    <location>
        <begin position="118"/>
        <end position="184"/>
    </location>
</feature>
<dbReference type="CDD" id="cd09487">
    <property type="entry name" value="SAM_superfamily"/>
    <property type="match status" value="1"/>
</dbReference>
<dbReference type="SUPFAM" id="SSF47769">
    <property type="entry name" value="SAM/Pointed domain"/>
    <property type="match status" value="1"/>
</dbReference>
<feature type="compositionally biased region" description="Low complexity" evidence="4">
    <location>
        <begin position="297"/>
        <end position="311"/>
    </location>
</feature>
<protein>
    <recommendedName>
        <fullName evidence="5">HMG box domain-containing protein</fullName>
    </recommendedName>
</protein>
<feature type="domain" description="HMG box" evidence="5">
    <location>
        <begin position="118"/>
        <end position="184"/>
    </location>
</feature>
<feature type="compositionally biased region" description="Polar residues" evidence="4">
    <location>
        <begin position="218"/>
        <end position="235"/>
    </location>
</feature>
<dbReference type="InterPro" id="IPR001660">
    <property type="entry name" value="SAM"/>
</dbReference>